<dbReference type="Proteomes" id="UP000287447">
    <property type="component" value="Unassembled WGS sequence"/>
</dbReference>
<dbReference type="EMBL" id="SADE01000002">
    <property type="protein sequence ID" value="RVU36325.1"/>
    <property type="molecule type" value="Genomic_DNA"/>
</dbReference>
<protein>
    <submittedName>
        <fullName evidence="1">Uncharacterized protein</fullName>
    </submittedName>
</protein>
<proteinExistence type="predicted"/>
<organism evidence="1 2">
    <name type="scientific">Hwanghaeella grinnelliae</name>
    <dbReference type="NCBI Taxonomy" id="2500179"/>
    <lineage>
        <taxon>Bacteria</taxon>
        <taxon>Pseudomonadati</taxon>
        <taxon>Pseudomonadota</taxon>
        <taxon>Alphaproteobacteria</taxon>
        <taxon>Rhodospirillales</taxon>
        <taxon>Rhodospirillaceae</taxon>
        <taxon>Hwanghaeella</taxon>
    </lineage>
</organism>
<keyword evidence="2" id="KW-1185">Reference proteome</keyword>
<evidence type="ECO:0000313" key="1">
    <source>
        <dbReference type="EMBL" id="RVU36325.1"/>
    </source>
</evidence>
<reference evidence="2" key="1">
    <citation type="submission" date="2019-01" db="EMBL/GenBank/DDBJ databases">
        <title>Gri0909 isolated from a small marine red alga.</title>
        <authorList>
            <person name="Kim J."/>
            <person name="Jeong S.E."/>
            <person name="Jeon C.O."/>
        </authorList>
    </citation>
    <scope>NUCLEOTIDE SEQUENCE [LARGE SCALE GENOMIC DNA]</scope>
    <source>
        <strain evidence="2">Gri0909</strain>
    </source>
</reference>
<dbReference type="AlphaFoldDB" id="A0A437QPC7"/>
<dbReference type="RefSeq" id="WP_127765801.1">
    <property type="nucleotide sequence ID" value="NZ_SADE01000002.1"/>
</dbReference>
<dbReference type="OrthoDB" id="9986002at2"/>
<comment type="caution">
    <text evidence="1">The sequence shown here is derived from an EMBL/GenBank/DDBJ whole genome shotgun (WGS) entry which is preliminary data.</text>
</comment>
<name>A0A437QPC7_9PROT</name>
<accession>A0A437QPC7</accession>
<gene>
    <name evidence="1" type="ORF">EOI86_14025</name>
</gene>
<evidence type="ECO:0000313" key="2">
    <source>
        <dbReference type="Proteomes" id="UP000287447"/>
    </source>
</evidence>
<sequence>MSLLASFRRLLSFGGASRPTTEEFQRVILTHISMQGPLLLVEIGRKSFPTLEEDMRRYGLVEAAQILVNRSEITARRNGAPVDPVTCDWADVTVAKY</sequence>